<keyword evidence="1" id="KW-0812">Transmembrane</keyword>
<evidence type="ECO:0000313" key="2">
    <source>
        <dbReference type="EMBL" id="EMS71636.1"/>
    </source>
</evidence>
<sequence length="604" mass="70051">MMKLLKTKSPIKRWASFGKLFTEKWFLLISVSLLIAFGIIAYYSLFISGRGLSYVYEVSPLSGQNNRLHVNLNMQKVRKNEHLKLYKGDIPCSDIKCRSAETGEKMDFDVKDDFIEIITGNDKSILVEYNVSLGQLDKHGHRGGAYSDMVTFDGDGALILPQYAFSTEESEIKRNVGRITIHYDIPKDWVSVVPYSKQTGDELFSQLVKPTWADIYDLRKSCFAFGKFRKYSYEQGEGKLQVLIDPAYKGNYSREVEDGLNSIYKYYAGLFESEINFSILLLREDLKDGSYIISGSSTQTCGSSFQPGKTRDWQLMGHRMFHAFFDTAVRETTFHTPPQLWFYEGMATYYENMSMNSLPAGIRQKTGLDKNEEFLMLYKQYLYMRLKDKYFFSVMPMEEEKYSSFKGITEFLHYTEAPLMIKALDDMGYSKYGEHDRILKYILKHGKKGNLLLEELVKYAAGDGYKTFESKFMYNNELLPLWYLGDGKKEDTRRTIQSLKEIEYTQWTWFRLLDPEYPLDSLETEGLSELTGQAEKTSVHFASEDVENNVKKLSPAVYSLLKQYYLRADVCGADTNNKMLRYELLGKKENLDKWALYKKGLKKD</sequence>
<dbReference type="InterPro" id="IPR027268">
    <property type="entry name" value="Peptidase_M4/M1_CTD_sf"/>
</dbReference>
<dbReference type="PATRIC" id="fig|1195236.3.peg.2809"/>
<keyword evidence="3" id="KW-1185">Reference proteome</keyword>
<keyword evidence="1" id="KW-1133">Transmembrane helix</keyword>
<dbReference type="STRING" id="1195236.CTER_2494"/>
<dbReference type="eggNOG" id="ENOG502ZC5V">
    <property type="taxonomic scope" value="Bacteria"/>
</dbReference>
<protein>
    <recommendedName>
        <fullName evidence="4">Peptidase M1 membrane alanine aminopeptidase domain-containing protein</fullName>
    </recommendedName>
</protein>
<dbReference type="EMBL" id="AORV01000035">
    <property type="protein sequence ID" value="EMS71636.1"/>
    <property type="molecule type" value="Genomic_DNA"/>
</dbReference>
<keyword evidence="1" id="KW-0472">Membrane</keyword>
<dbReference type="Gene3D" id="1.10.390.10">
    <property type="entry name" value="Neutral Protease Domain 2"/>
    <property type="match status" value="1"/>
</dbReference>
<reference evidence="2 3" key="1">
    <citation type="journal article" date="2013" name="Genome Announc.">
        <title>Draft Genome Sequence of the Cellulolytic, Mesophilic, Anaerobic Bacterium Clostridium termitidis Strain CT1112 (DSM 5398).</title>
        <authorList>
            <person name="Lal S."/>
            <person name="Ramachandran U."/>
            <person name="Zhang X."/>
            <person name="Munir R."/>
            <person name="Sparling R."/>
            <person name="Levin D.B."/>
        </authorList>
    </citation>
    <scope>NUCLEOTIDE SEQUENCE [LARGE SCALE GENOMIC DNA]</scope>
    <source>
        <strain evidence="2 3">CT1112</strain>
    </source>
</reference>
<dbReference type="AlphaFoldDB" id="S0FMQ7"/>
<gene>
    <name evidence="2" type="ORF">CTER_2494</name>
</gene>
<evidence type="ECO:0000313" key="3">
    <source>
        <dbReference type="Proteomes" id="UP000014155"/>
    </source>
</evidence>
<evidence type="ECO:0008006" key="4">
    <source>
        <dbReference type="Google" id="ProtNLM"/>
    </source>
</evidence>
<comment type="caution">
    <text evidence="2">The sequence shown here is derived from an EMBL/GenBank/DDBJ whole genome shotgun (WGS) entry which is preliminary data.</text>
</comment>
<feature type="transmembrane region" description="Helical" evidence="1">
    <location>
        <begin position="25"/>
        <end position="45"/>
    </location>
</feature>
<evidence type="ECO:0000256" key="1">
    <source>
        <dbReference type="SAM" id="Phobius"/>
    </source>
</evidence>
<accession>S0FMQ7</accession>
<proteinExistence type="predicted"/>
<name>S0FMQ7_RUMCE</name>
<dbReference type="Proteomes" id="UP000014155">
    <property type="component" value="Unassembled WGS sequence"/>
</dbReference>
<organism evidence="2 3">
    <name type="scientific">Ruminiclostridium cellobioparum subsp. termitidis CT1112</name>
    <dbReference type="NCBI Taxonomy" id="1195236"/>
    <lineage>
        <taxon>Bacteria</taxon>
        <taxon>Bacillati</taxon>
        <taxon>Bacillota</taxon>
        <taxon>Clostridia</taxon>
        <taxon>Eubacteriales</taxon>
        <taxon>Oscillospiraceae</taxon>
        <taxon>Ruminiclostridium</taxon>
    </lineage>
</organism>